<dbReference type="GO" id="GO:0071949">
    <property type="term" value="F:FAD binding"/>
    <property type="evidence" value="ECO:0007669"/>
    <property type="project" value="InterPro"/>
</dbReference>
<evidence type="ECO:0000256" key="3">
    <source>
        <dbReference type="ARBA" id="ARBA00022630"/>
    </source>
</evidence>
<dbReference type="Pfam" id="PF01266">
    <property type="entry name" value="DAO"/>
    <property type="match status" value="1"/>
</dbReference>
<sequence>MASSSHVVVIGQAVRQTVSEHAGQDYPVTPKRAGILGLTAAIQIQDLIQSRSLPYKILLVAKDFPVITPGDPTTSPSPNYASMHAGAHVRPIPASSPQLAREARWLKRACQVFAAQATHEPWMGVIQVPGVEYFEDPVPEHYRNLDAESFHQQSGLTGFRRLDDATKLPKGVNLGYEYQTYCIYSSVYCAALLRKFILKGGQVLRQELKCEDEAFSLADRVELVVNASGMGFGDRNCFPIRGQVVLTNLQANKTITRQNANGTWSFVIPRAFGEGTIVGGTKEPHDWDARARPASTETLVASALKDLGALDENDQKTSCSRPVTVVKEVVGRRPAREGGVRLEIEERASPRQETDHGTKNKFEENSTMTIVHAYGAGGRGYEISWGIADEVCGLVEQVMHRRRREHLREKENVSVRARARL</sequence>
<dbReference type="eggNOG" id="KOG3923">
    <property type="taxonomic scope" value="Eukaryota"/>
</dbReference>
<dbReference type="GeneID" id="20305750"/>
<dbReference type="SUPFAM" id="SSF51971">
    <property type="entry name" value="Nucleotide-binding domain"/>
    <property type="match status" value="1"/>
</dbReference>
<keyword evidence="8" id="KW-1185">Reference proteome</keyword>
<dbReference type="GO" id="GO:0005737">
    <property type="term" value="C:cytoplasm"/>
    <property type="evidence" value="ECO:0007669"/>
    <property type="project" value="TreeGrafter"/>
</dbReference>
<dbReference type="SUPFAM" id="SSF54373">
    <property type="entry name" value="FAD-linked reductases, C-terminal domain"/>
    <property type="match status" value="1"/>
</dbReference>
<dbReference type="PANTHER" id="PTHR11530">
    <property type="entry name" value="D-AMINO ACID OXIDASE"/>
    <property type="match status" value="1"/>
</dbReference>
<evidence type="ECO:0000259" key="6">
    <source>
        <dbReference type="Pfam" id="PF01266"/>
    </source>
</evidence>
<reference evidence="7" key="1">
    <citation type="submission" date="2011-07" db="EMBL/GenBank/DDBJ databases">
        <title>The Genome Sequence of Exophiala (Wangiella) dermatitidis NIH/UT8656.</title>
        <authorList>
            <consortium name="The Broad Institute Genome Sequencing Platform"/>
            <person name="Cuomo C."/>
            <person name="Wang Z."/>
            <person name="Hunicke-Smith S."/>
            <person name="Szanislo P.J."/>
            <person name="Earl A."/>
            <person name="Young S.K."/>
            <person name="Zeng Q."/>
            <person name="Gargeya S."/>
            <person name="Fitzgerald M."/>
            <person name="Haas B."/>
            <person name="Abouelleil A."/>
            <person name="Alvarado L."/>
            <person name="Arachchi H.M."/>
            <person name="Berlin A."/>
            <person name="Brown A."/>
            <person name="Chapman S.B."/>
            <person name="Chen Z."/>
            <person name="Dunbar C."/>
            <person name="Freedman E."/>
            <person name="Gearin G."/>
            <person name="Gellesch M."/>
            <person name="Goldberg J."/>
            <person name="Griggs A."/>
            <person name="Gujja S."/>
            <person name="Heiman D."/>
            <person name="Howarth C."/>
            <person name="Larson L."/>
            <person name="Lui A."/>
            <person name="MacDonald P.J.P."/>
            <person name="Montmayeur A."/>
            <person name="Murphy C."/>
            <person name="Neiman D."/>
            <person name="Pearson M."/>
            <person name="Priest M."/>
            <person name="Roberts A."/>
            <person name="Saif S."/>
            <person name="Shea T."/>
            <person name="Shenoy N."/>
            <person name="Sisk P."/>
            <person name="Stolte C."/>
            <person name="Sykes S."/>
            <person name="Wortman J."/>
            <person name="Nusbaum C."/>
            <person name="Birren B."/>
        </authorList>
    </citation>
    <scope>NUCLEOTIDE SEQUENCE</scope>
    <source>
        <strain evidence="7">NIH/UT8656</strain>
    </source>
</reference>
<dbReference type="HOGENOM" id="CLU_034311_2_0_1"/>
<dbReference type="EMBL" id="JH226130">
    <property type="protein sequence ID" value="EHY52908.1"/>
    <property type="molecule type" value="Genomic_DNA"/>
</dbReference>
<dbReference type="InParanoid" id="H6BLR9"/>
<keyword evidence="3" id="KW-0285">Flavoprotein</keyword>
<evidence type="ECO:0000256" key="1">
    <source>
        <dbReference type="ARBA" id="ARBA00001974"/>
    </source>
</evidence>
<dbReference type="Gene3D" id="3.30.9.10">
    <property type="entry name" value="D-Amino Acid Oxidase, subunit A, domain 2"/>
    <property type="match status" value="1"/>
</dbReference>
<dbReference type="Gene3D" id="3.40.50.720">
    <property type="entry name" value="NAD(P)-binding Rossmann-like Domain"/>
    <property type="match status" value="1"/>
</dbReference>
<evidence type="ECO:0000256" key="5">
    <source>
        <dbReference type="ARBA" id="ARBA00023002"/>
    </source>
</evidence>
<protein>
    <submittedName>
        <fullName evidence="7">D-amino-acid oxidase</fullName>
    </submittedName>
</protein>
<dbReference type="InterPro" id="IPR006181">
    <property type="entry name" value="D-amino_acid_oxidase_CS"/>
</dbReference>
<dbReference type="OMA" id="SEWEAFI"/>
<dbReference type="VEuPathDB" id="FungiDB:HMPREF1120_01111"/>
<dbReference type="GO" id="GO:0019478">
    <property type="term" value="P:D-amino acid catabolic process"/>
    <property type="evidence" value="ECO:0007669"/>
    <property type="project" value="TreeGrafter"/>
</dbReference>
<organism evidence="7 8">
    <name type="scientific">Exophiala dermatitidis (strain ATCC 34100 / CBS 525.76 / NIH/UT8656)</name>
    <name type="common">Black yeast</name>
    <name type="synonym">Wangiella dermatitidis</name>
    <dbReference type="NCBI Taxonomy" id="858893"/>
    <lineage>
        <taxon>Eukaryota</taxon>
        <taxon>Fungi</taxon>
        <taxon>Dikarya</taxon>
        <taxon>Ascomycota</taxon>
        <taxon>Pezizomycotina</taxon>
        <taxon>Eurotiomycetes</taxon>
        <taxon>Chaetothyriomycetidae</taxon>
        <taxon>Chaetothyriales</taxon>
        <taxon>Herpotrichiellaceae</taxon>
        <taxon>Exophiala</taxon>
    </lineage>
</organism>
<dbReference type="STRING" id="858893.H6BLR9"/>
<feature type="domain" description="FAD dependent oxidoreductase" evidence="6">
    <location>
        <begin position="33"/>
        <end position="392"/>
    </location>
</feature>
<dbReference type="PANTHER" id="PTHR11530:SF26">
    <property type="entry name" value="FAD DEPENDENT OXIDOREDUCTASE SUPERFAMILY (AFU_ORTHOLOGUE AFUA_5G13940)"/>
    <property type="match status" value="1"/>
</dbReference>
<dbReference type="GO" id="GO:0003884">
    <property type="term" value="F:D-amino-acid oxidase activity"/>
    <property type="evidence" value="ECO:0007669"/>
    <property type="project" value="InterPro"/>
</dbReference>
<comment type="similarity">
    <text evidence="2">Belongs to the DAMOX/DASOX family.</text>
</comment>
<dbReference type="Proteomes" id="UP000007304">
    <property type="component" value="Unassembled WGS sequence"/>
</dbReference>
<gene>
    <name evidence="7" type="ORF">HMPREF1120_01111</name>
</gene>
<evidence type="ECO:0000313" key="7">
    <source>
        <dbReference type="EMBL" id="EHY52908.1"/>
    </source>
</evidence>
<proteinExistence type="inferred from homology"/>
<evidence type="ECO:0000256" key="4">
    <source>
        <dbReference type="ARBA" id="ARBA00022827"/>
    </source>
</evidence>
<comment type="cofactor">
    <cofactor evidence="1">
        <name>FAD</name>
        <dbReference type="ChEBI" id="CHEBI:57692"/>
    </cofactor>
</comment>
<dbReference type="PROSITE" id="PS00677">
    <property type="entry name" value="DAO"/>
    <property type="match status" value="1"/>
</dbReference>
<accession>H6BLR9</accession>
<keyword evidence="4" id="KW-0274">FAD</keyword>
<keyword evidence="5" id="KW-0560">Oxidoreductase</keyword>
<dbReference type="InterPro" id="IPR023209">
    <property type="entry name" value="DAO"/>
</dbReference>
<dbReference type="AlphaFoldDB" id="H6BLR9"/>
<dbReference type="InterPro" id="IPR006076">
    <property type="entry name" value="FAD-dep_OxRdtase"/>
</dbReference>
<name>H6BLR9_EXODN</name>
<evidence type="ECO:0000313" key="8">
    <source>
        <dbReference type="Proteomes" id="UP000007304"/>
    </source>
</evidence>
<dbReference type="RefSeq" id="XP_009153369.1">
    <property type="nucleotide sequence ID" value="XM_009155121.1"/>
</dbReference>
<evidence type="ECO:0000256" key="2">
    <source>
        <dbReference type="ARBA" id="ARBA00006730"/>
    </source>
</evidence>